<dbReference type="InterPro" id="IPR044399">
    <property type="entry name" value="Mb-like_M"/>
</dbReference>
<reference evidence="1 2" key="1">
    <citation type="journal article" date="2016" name="Front. Microbiol.">
        <title>Fuerstia marisgermanicae gen. nov., sp. nov., an Unusual Member of the Phylum Planctomycetes from the German Wadden Sea.</title>
        <authorList>
            <person name="Kohn T."/>
            <person name="Heuer A."/>
            <person name="Jogler M."/>
            <person name="Vollmers J."/>
            <person name="Boedeker C."/>
            <person name="Bunk B."/>
            <person name="Rast P."/>
            <person name="Borchert D."/>
            <person name="Glockner I."/>
            <person name="Freese H.M."/>
            <person name="Klenk H.P."/>
            <person name="Overmann J."/>
            <person name="Kaster A.K."/>
            <person name="Rohde M."/>
            <person name="Wiegand S."/>
            <person name="Jogler C."/>
        </authorList>
    </citation>
    <scope>NUCLEOTIDE SEQUENCE [LARGE SCALE GENOMIC DNA]</scope>
    <source>
        <strain evidence="1 2">NH11</strain>
    </source>
</reference>
<dbReference type="InterPro" id="IPR009050">
    <property type="entry name" value="Globin-like_sf"/>
</dbReference>
<dbReference type="SUPFAM" id="SSF46458">
    <property type="entry name" value="Globin-like"/>
    <property type="match status" value="1"/>
</dbReference>
<accession>A0A1P8WG04</accession>
<dbReference type="STRING" id="1891926.Fuma_02612"/>
<dbReference type="GO" id="GO:0019825">
    <property type="term" value="F:oxygen binding"/>
    <property type="evidence" value="ECO:0007669"/>
    <property type="project" value="InterPro"/>
</dbReference>
<protein>
    <recommendedName>
        <fullName evidence="3">Globin</fullName>
    </recommendedName>
</protein>
<dbReference type="EMBL" id="CP017641">
    <property type="protein sequence ID" value="APZ92999.1"/>
    <property type="molecule type" value="Genomic_DNA"/>
</dbReference>
<name>A0A1P8WG04_9PLAN</name>
<proteinExistence type="predicted"/>
<dbReference type="CDD" id="cd01040">
    <property type="entry name" value="Mb-like"/>
    <property type="match status" value="1"/>
</dbReference>
<keyword evidence="2" id="KW-1185">Reference proteome</keyword>
<dbReference type="Proteomes" id="UP000187735">
    <property type="component" value="Chromosome"/>
</dbReference>
<evidence type="ECO:0000313" key="1">
    <source>
        <dbReference type="EMBL" id="APZ92999.1"/>
    </source>
</evidence>
<evidence type="ECO:0008006" key="3">
    <source>
        <dbReference type="Google" id="ProtNLM"/>
    </source>
</evidence>
<sequence length="135" mass="15981">MEELTPKDLFLQSVGRCVANELFLPEFYSRFVGASEEIQARFRFTDFDQQYLMLRRSLELCAGATSGDPESMREINERALTHDRDHLNIKPEFYDVWLETIIDTARIHDSQWDEAVETAWQRILGHVVKHMLRKY</sequence>
<dbReference type="AlphaFoldDB" id="A0A1P8WG04"/>
<evidence type="ECO:0000313" key="2">
    <source>
        <dbReference type="Proteomes" id="UP000187735"/>
    </source>
</evidence>
<dbReference type="Gene3D" id="1.10.490.10">
    <property type="entry name" value="Globins"/>
    <property type="match status" value="1"/>
</dbReference>
<dbReference type="InterPro" id="IPR012292">
    <property type="entry name" value="Globin/Proto"/>
</dbReference>
<organism evidence="1 2">
    <name type="scientific">Fuerstiella marisgermanici</name>
    <dbReference type="NCBI Taxonomy" id="1891926"/>
    <lineage>
        <taxon>Bacteria</taxon>
        <taxon>Pseudomonadati</taxon>
        <taxon>Planctomycetota</taxon>
        <taxon>Planctomycetia</taxon>
        <taxon>Planctomycetales</taxon>
        <taxon>Planctomycetaceae</taxon>
        <taxon>Fuerstiella</taxon>
    </lineage>
</organism>
<gene>
    <name evidence="1" type="ORF">Fuma_02612</name>
</gene>
<dbReference type="GO" id="GO:0020037">
    <property type="term" value="F:heme binding"/>
    <property type="evidence" value="ECO:0007669"/>
    <property type="project" value="InterPro"/>
</dbReference>
<dbReference type="KEGG" id="fmr:Fuma_02612"/>